<keyword evidence="2" id="KW-0012">Acyltransferase</keyword>
<gene>
    <name evidence="4" type="ORF">B5F17_06935</name>
</gene>
<evidence type="ECO:0000313" key="5">
    <source>
        <dbReference type="Proteomes" id="UP000195897"/>
    </source>
</evidence>
<comment type="caution">
    <text evidence="4">The sequence shown here is derived from an EMBL/GenBank/DDBJ whole genome shotgun (WGS) entry which is preliminary data.</text>
</comment>
<dbReference type="SUPFAM" id="SSF55729">
    <property type="entry name" value="Acyl-CoA N-acyltransferases (Nat)"/>
    <property type="match status" value="1"/>
</dbReference>
<dbReference type="Gene3D" id="3.40.630.30">
    <property type="match status" value="1"/>
</dbReference>
<proteinExistence type="predicted"/>
<sequence length="167" mass="17844">MLIRPETPADLPAIHQLVTLAFASAAHSDGTEQDLVDALRAGGHCALSLVAVQDDQIVGHILFSPATVGSHPVAALAPLAVHPDCQRQGIGSALVREGHRLIAARGYDWSVVLGSETYYPRFGYQPARALGIRAPFDVPDENFMAIRLRPDAPVLSGVMQYAPEFGI</sequence>
<dbReference type="PANTHER" id="PTHR43877">
    <property type="entry name" value="AMINOALKYLPHOSPHONATE N-ACETYLTRANSFERASE-RELATED-RELATED"/>
    <property type="match status" value="1"/>
</dbReference>
<dbReference type="InterPro" id="IPR050832">
    <property type="entry name" value="Bact_Acetyltransf"/>
</dbReference>
<evidence type="ECO:0000256" key="2">
    <source>
        <dbReference type="ARBA" id="ARBA00023315"/>
    </source>
</evidence>
<dbReference type="InterPro" id="IPR000182">
    <property type="entry name" value="GNAT_dom"/>
</dbReference>
<reference evidence="5" key="1">
    <citation type="submission" date="2017-04" db="EMBL/GenBank/DDBJ databases">
        <title>Function of individual gut microbiota members based on whole genome sequencing of pure cultures obtained from chicken caecum.</title>
        <authorList>
            <person name="Medvecky M."/>
            <person name="Cejkova D."/>
            <person name="Polansky O."/>
            <person name="Karasova D."/>
            <person name="Kubasova T."/>
            <person name="Cizek A."/>
            <person name="Rychlik I."/>
        </authorList>
    </citation>
    <scope>NUCLEOTIDE SEQUENCE [LARGE SCALE GENOMIC DNA]</scope>
    <source>
        <strain evidence="5">An180</strain>
    </source>
</reference>
<feature type="domain" description="N-acetyltransferase" evidence="3">
    <location>
        <begin position="1"/>
        <end position="149"/>
    </location>
</feature>
<name>A0A1Y4L8A7_9FIRM</name>
<dbReference type="Proteomes" id="UP000195897">
    <property type="component" value="Unassembled WGS sequence"/>
</dbReference>
<accession>A0A1Y4L8A7</accession>
<evidence type="ECO:0000313" key="4">
    <source>
        <dbReference type="EMBL" id="OUP52964.1"/>
    </source>
</evidence>
<dbReference type="CDD" id="cd04301">
    <property type="entry name" value="NAT_SF"/>
    <property type="match status" value="1"/>
</dbReference>
<dbReference type="RefSeq" id="WP_087372293.1">
    <property type="nucleotide sequence ID" value="NZ_NFKK01000006.1"/>
</dbReference>
<dbReference type="Pfam" id="PF00583">
    <property type="entry name" value="Acetyltransf_1"/>
    <property type="match status" value="1"/>
</dbReference>
<dbReference type="PROSITE" id="PS51186">
    <property type="entry name" value="GNAT"/>
    <property type="match status" value="1"/>
</dbReference>
<protein>
    <submittedName>
        <fullName evidence="4">GNAT family N-acetyltransferase</fullName>
    </submittedName>
</protein>
<evidence type="ECO:0000259" key="3">
    <source>
        <dbReference type="PROSITE" id="PS51186"/>
    </source>
</evidence>
<dbReference type="InterPro" id="IPR016181">
    <property type="entry name" value="Acyl_CoA_acyltransferase"/>
</dbReference>
<dbReference type="EMBL" id="NFKK01000006">
    <property type="protein sequence ID" value="OUP52964.1"/>
    <property type="molecule type" value="Genomic_DNA"/>
</dbReference>
<keyword evidence="1 4" id="KW-0808">Transferase</keyword>
<evidence type="ECO:0000256" key="1">
    <source>
        <dbReference type="ARBA" id="ARBA00022679"/>
    </source>
</evidence>
<dbReference type="GO" id="GO:0016747">
    <property type="term" value="F:acyltransferase activity, transferring groups other than amino-acyl groups"/>
    <property type="evidence" value="ECO:0007669"/>
    <property type="project" value="InterPro"/>
</dbReference>
<dbReference type="PANTHER" id="PTHR43877:SF1">
    <property type="entry name" value="ACETYLTRANSFERASE"/>
    <property type="match status" value="1"/>
</dbReference>
<dbReference type="AlphaFoldDB" id="A0A1Y4L8A7"/>
<organism evidence="4 5">
    <name type="scientific">Butyricicoccus pullicaecorum</name>
    <dbReference type="NCBI Taxonomy" id="501571"/>
    <lineage>
        <taxon>Bacteria</taxon>
        <taxon>Bacillati</taxon>
        <taxon>Bacillota</taxon>
        <taxon>Clostridia</taxon>
        <taxon>Eubacteriales</taxon>
        <taxon>Butyricicoccaceae</taxon>
        <taxon>Butyricicoccus</taxon>
    </lineage>
</organism>